<dbReference type="Proteomes" id="UP000829194">
    <property type="component" value="Chromosome"/>
</dbReference>
<feature type="compositionally biased region" description="Polar residues" evidence="1">
    <location>
        <begin position="41"/>
        <end position="52"/>
    </location>
</feature>
<gene>
    <name evidence="3" type="ORF">MOV92_09910</name>
</gene>
<dbReference type="EMBL" id="CP093547">
    <property type="protein sequence ID" value="UNP31532.1"/>
    <property type="molecule type" value="Genomic_DNA"/>
</dbReference>
<keyword evidence="4" id="KW-1185">Reference proteome</keyword>
<reference evidence="3 4" key="1">
    <citation type="submission" date="2022-03" db="EMBL/GenBank/DDBJ databases">
        <title>Complete genome sequence of Lysobacter capsici VKM B-2533 and Lysobacter gummosus 10.1.1, promising sources of lytic agents.</title>
        <authorList>
            <person name="Tarlachkov S.V."/>
            <person name="Kudryakova I.V."/>
            <person name="Afoshin A.S."/>
            <person name="Leontyevskaya E.A."/>
            <person name="Leontyevskaya N.V."/>
        </authorList>
    </citation>
    <scope>NUCLEOTIDE SEQUENCE [LARGE SCALE GENOMIC DNA]</scope>
    <source>
        <strain evidence="3 4">10.1.1</strain>
    </source>
</reference>
<accession>A0ABY3XIQ5</accession>
<evidence type="ECO:0000256" key="2">
    <source>
        <dbReference type="SAM" id="SignalP"/>
    </source>
</evidence>
<dbReference type="RefSeq" id="WP_057942657.1">
    <property type="nucleotide sequence ID" value="NZ_CP011131.1"/>
</dbReference>
<organism evidence="3 4">
    <name type="scientific">Lysobacter gummosus</name>
    <dbReference type="NCBI Taxonomy" id="262324"/>
    <lineage>
        <taxon>Bacteria</taxon>
        <taxon>Pseudomonadati</taxon>
        <taxon>Pseudomonadota</taxon>
        <taxon>Gammaproteobacteria</taxon>
        <taxon>Lysobacterales</taxon>
        <taxon>Lysobacteraceae</taxon>
        <taxon>Lysobacter</taxon>
    </lineage>
</organism>
<sequence>MPYKSIQGPFVLSLALAALVAGASGAPQLDDVRKQAAQPLRPQSTHTASQVSRDGGIDTALAPIERDLARLRRYEPLAASDLVTNSVDGADSTIALRGSIGNGDALSYSLAVAPRHGRVTIENGRATYRPDPDFVGVDTYTYRVHAGQDSAEAVVAVTSIRERSLPATAAAAL</sequence>
<dbReference type="Gene3D" id="2.60.40.2810">
    <property type="match status" value="1"/>
</dbReference>
<feature type="region of interest" description="Disordered" evidence="1">
    <location>
        <begin position="34"/>
        <end position="56"/>
    </location>
</feature>
<proteinExistence type="predicted"/>
<evidence type="ECO:0000313" key="4">
    <source>
        <dbReference type="Proteomes" id="UP000829194"/>
    </source>
</evidence>
<dbReference type="Pfam" id="PF17963">
    <property type="entry name" value="Big_9"/>
    <property type="match status" value="1"/>
</dbReference>
<keyword evidence="2" id="KW-0732">Signal</keyword>
<feature type="signal peptide" evidence="2">
    <location>
        <begin position="1"/>
        <end position="23"/>
    </location>
</feature>
<protein>
    <submittedName>
        <fullName evidence="3">Ig-like domain-containing protein</fullName>
    </submittedName>
</protein>
<evidence type="ECO:0000256" key="1">
    <source>
        <dbReference type="SAM" id="MobiDB-lite"/>
    </source>
</evidence>
<feature type="chain" id="PRO_5046721430" evidence="2">
    <location>
        <begin position="24"/>
        <end position="173"/>
    </location>
</feature>
<name>A0ABY3XIQ5_9GAMM</name>
<evidence type="ECO:0000313" key="3">
    <source>
        <dbReference type="EMBL" id="UNP31532.1"/>
    </source>
</evidence>